<dbReference type="SUPFAM" id="SSF47446">
    <property type="entry name" value="Signal peptide-binding domain"/>
    <property type="match status" value="1"/>
</dbReference>
<feature type="binding site" evidence="9">
    <location>
        <begin position="249"/>
        <end position="252"/>
    </location>
    <ligand>
        <name>GTP</name>
        <dbReference type="ChEBI" id="CHEBI:37565"/>
    </ligand>
</feature>
<dbReference type="PANTHER" id="PTHR11564:SF5">
    <property type="entry name" value="SIGNAL RECOGNITION PARTICLE SUBUNIT SRP54"/>
    <property type="match status" value="1"/>
</dbReference>
<keyword evidence="12" id="KW-1185">Reference proteome</keyword>
<dbReference type="InterPro" id="IPR000897">
    <property type="entry name" value="SRP54_GTPase_dom"/>
</dbReference>
<dbReference type="Gene3D" id="3.40.50.300">
    <property type="entry name" value="P-loop containing nucleotide triphosphate hydrolases"/>
    <property type="match status" value="1"/>
</dbReference>
<evidence type="ECO:0000256" key="7">
    <source>
        <dbReference type="ARBA" id="ARBA00023274"/>
    </source>
</evidence>
<dbReference type="InterPro" id="IPR027417">
    <property type="entry name" value="P-loop_NTPase"/>
</dbReference>
<dbReference type="SMART" id="SM00382">
    <property type="entry name" value="AAA"/>
    <property type="match status" value="1"/>
</dbReference>
<evidence type="ECO:0000256" key="5">
    <source>
        <dbReference type="ARBA" id="ARBA00023134"/>
    </source>
</evidence>
<dbReference type="InterPro" id="IPR022941">
    <property type="entry name" value="SRP54"/>
</dbReference>
<keyword evidence="9" id="KW-0963">Cytoplasm</keyword>
<reference evidence="11 12" key="1">
    <citation type="submission" date="2020-03" db="EMBL/GenBank/DDBJ databases">
        <title>Genome Sequence of industrial isolate, B5A.</title>
        <authorList>
            <person name="Sharma S."/>
            <person name="Patil P.B."/>
            <person name="Korpole S."/>
        </authorList>
    </citation>
    <scope>NUCLEOTIDE SEQUENCE [LARGE SCALE GENOMIC DNA]</scope>
    <source>
        <strain evidence="11 12">PI-S10-B5A</strain>
    </source>
</reference>
<dbReference type="CDD" id="cd18539">
    <property type="entry name" value="SRP_G"/>
    <property type="match status" value="1"/>
</dbReference>
<sequence>MAFESLSDKLQNVFKNLRGKGRLSEADVKTALKEVKMALLEADVNFKVVKQFINAVQERAIGQDVQNSLTPGQMVIKIVNEELVKLMGSETTEIELKPASEITVILMAGLQGAGKTTTTAKIAGKLKAKGRNPLLVACDIYRPAAIKQLQINGEKQGVPVFSMGENQKPADIARAAMAYAAKNGQNVVILDTAGRLHIDEDMMNELIEIKESVEVHQTILVVDAMTGQDAVNVASMFHDKIGIDGVIITKLDGDTRGGSALSIRAVTGKPVLYVGMGEKLSDLEQFYPDRMASRILGMGDILSLIEKAETQVDEEKARELSQKLKKAEFDYNDFLEQMTQVKNMGGMASIMSMMPGMGQMKDMDIDEKAMDRVEAIILSMTNKERTNPDLMKNASRKQRVAKGAGVDISEVNRIVKQFDQMKKMMKQLPGMLGGGKRRGGAGLLGKLKLPF</sequence>
<comment type="catalytic activity">
    <reaction evidence="8 9">
        <text>GTP + H2O = GDP + phosphate + H(+)</text>
        <dbReference type="Rhea" id="RHEA:19669"/>
        <dbReference type="ChEBI" id="CHEBI:15377"/>
        <dbReference type="ChEBI" id="CHEBI:15378"/>
        <dbReference type="ChEBI" id="CHEBI:37565"/>
        <dbReference type="ChEBI" id="CHEBI:43474"/>
        <dbReference type="ChEBI" id="CHEBI:58189"/>
        <dbReference type="EC" id="3.6.5.4"/>
    </reaction>
</comment>
<dbReference type="InterPro" id="IPR004780">
    <property type="entry name" value="SRP"/>
</dbReference>
<dbReference type="Pfam" id="PF02978">
    <property type="entry name" value="SRP_SPB"/>
    <property type="match status" value="1"/>
</dbReference>
<dbReference type="InterPro" id="IPR003593">
    <property type="entry name" value="AAA+_ATPase"/>
</dbReference>
<comment type="function">
    <text evidence="9">Involved in targeting and insertion of nascent membrane proteins into the cytoplasmic membrane. Binds to the hydrophobic signal sequence of the ribosome-nascent chain (RNC) as it emerges from the ribosomes. The SRP-RNC complex is then targeted to the cytoplasmic membrane where it interacts with the SRP receptor FtsY.</text>
</comment>
<keyword evidence="4 9" id="KW-0694">RNA-binding</keyword>
<keyword evidence="5 9" id="KW-0342">GTP-binding</keyword>
<evidence type="ECO:0000256" key="8">
    <source>
        <dbReference type="ARBA" id="ARBA00048027"/>
    </source>
</evidence>
<keyword evidence="7 9" id="KW-0687">Ribonucleoprotein</keyword>
<evidence type="ECO:0000256" key="2">
    <source>
        <dbReference type="ARBA" id="ARBA00022741"/>
    </source>
</evidence>
<dbReference type="PANTHER" id="PTHR11564">
    <property type="entry name" value="SIGNAL RECOGNITION PARTICLE 54K PROTEIN SRP54"/>
    <property type="match status" value="1"/>
</dbReference>
<evidence type="ECO:0000313" key="11">
    <source>
        <dbReference type="EMBL" id="NNJ29079.1"/>
    </source>
</evidence>
<dbReference type="PROSITE" id="PS00300">
    <property type="entry name" value="SRP54"/>
    <property type="match status" value="1"/>
</dbReference>
<dbReference type="EC" id="3.6.5.4" evidence="9"/>
<evidence type="ECO:0000256" key="3">
    <source>
        <dbReference type="ARBA" id="ARBA00022801"/>
    </source>
</evidence>
<protein>
    <recommendedName>
        <fullName evidence="9">Signal recognition particle protein</fullName>
        <ecNumber evidence="9">3.6.5.4</ecNumber>
    </recommendedName>
    <alternativeName>
        <fullName evidence="9">Fifty-four homolog</fullName>
    </alternativeName>
</protein>
<gene>
    <name evidence="9 11" type="primary">ffh</name>
    <name evidence="11" type="ORF">G9470_04600</name>
</gene>
<dbReference type="Pfam" id="PF02881">
    <property type="entry name" value="SRP54_N"/>
    <property type="match status" value="1"/>
</dbReference>
<comment type="similarity">
    <text evidence="1 9">Belongs to the GTP-binding SRP family. SRP54 subfamily.</text>
</comment>
<evidence type="ECO:0000259" key="10">
    <source>
        <dbReference type="PROSITE" id="PS00300"/>
    </source>
</evidence>
<feature type="binding site" evidence="9">
    <location>
        <begin position="191"/>
        <end position="195"/>
    </location>
    <ligand>
        <name>GTP</name>
        <dbReference type="ChEBI" id="CHEBI:37565"/>
    </ligand>
</feature>
<evidence type="ECO:0000256" key="6">
    <source>
        <dbReference type="ARBA" id="ARBA00023135"/>
    </source>
</evidence>
<evidence type="ECO:0000256" key="1">
    <source>
        <dbReference type="ARBA" id="ARBA00005450"/>
    </source>
</evidence>
<evidence type="ECO:0000256" key="9">
    <source>
        <dbReference type="HAMAP-Rule" id="MF_00306"/>
    </source>
</evidence>
<evidence type="ECO:0000256" key="4">
    <source>
        <dbReference type="ARBA" id="ARBA00022884"/>
    </source>
</evidence>
<dbReference type="Proteomes" id="UP000539052">
    <property type="component" value="Unassembled WGS sequence"/>
</dbReference>
<dbReference type="SMART" id="SM00962">
    <property type="entry name" value="SRP54"/>
    <property type="match status" value="1"/>
</dbReference>
<dbReference type="InterPro" id="IPR013822">
    <property type="entry name" value="Signal_recog_particl_SRP54_hlx"/>
</dbReference>
<dbReference type="InterPro" id="IPR004125">
    <property type="entry name" value="Signal_recog_particle_SRP54_M"/>
</dbReference>
<organism evidence="11 12">
    <name type="scientific">Lacrimispora defluvii</name>
    <dbReference type="NCBI Taxonomy" id="2719233"/>
    <lineage>
        <taxon>Bacteria</taxon>
        <taxon>Bacillati</taxon>
        <taxon>Bacillota</taxon>
        <taxon>Clostridia</taxon>
        <taxon>Lachnospirales</taxon>
        <taxon>Lachnospiraceae</taxon>
        <taxon>Lacrimispora</taxon>
    </lineage>
</organism>
<comment type="subcellular location">
    <subcellularLocation>
        <location evidence="9">Cytoplasm</location>
    </subcellularLocation>
    <text evidence="9">The SRP-RNC complex is targeted to the cytoplasmic membrane.</text>
</comment>
<keyword evidence="6 9" id="KW-0733">Signal recognition particle</keyword>
<dbReference type="InterPro" id="IPR042101">
    <property type="entry name" value="SRP54_N_sf"/>
</dbReference>
<evidence type="ECO:0000313" key="12">
    <source>
        <dbReference type="Proteomes" id="UP000539052"/>
    </source>
</evidence>
<dbReference type="HAMAP" id="MF_00306">
    <property type="entry name" value="SRP54"/>
    <property type="match status" value="1"/>
</dbReference>
<dbReference type="SMART" id="SM00963">
    <property type="entry name" value="SRP54_N"/>
    <property type="match status" value="1"/>
</dbReference>
<feature type="domain" description="SRP54-type proteins GTP-binding" evidence="10">
    <location>
        <begin position="270"/>
        <end position="283"/>
    </location>
</feature>
<dbReference type="SUPFAM" id="SSF52540">
    <property type="entry name" value="P-loop containing nucleoside triphosphate hydrolases"/>
    <property type="match status" value="1"/>
</dbReference>
<dbReference type="RefSeq" id="WP_170820374.1">
    <property type="nucleotide sequence ID" value="NZ_JAAOXG010000008.1"/>
</dbReference>
<name>A0ABX1VM33_9FIRM</name>
<proteinExistence type="inferred from homology"/>
<keyword evidence="3 9" id="KW-0378">Hydrolase</keyword>
<dbReference type="NCBIfam" id="TIGR00959">
    <property type="entry name" value="ffh"/>
    <property type="match status" value="1"/>
</dbReference>
<dbReference type="Pfam" id="PF00448">
    <property type="entry name" value="SRP54"/>
    <property type="match status" value="1"/>
</dbReference>
<feature type="binding site" evidence="9">
    <location>
        <begin position="109"/>
        <end position="116"/>
    </location>
    <ligand>
        <name>GTP</name>
        <dbReference type="ChEBI" id="CHEBI:37565"/>
    </ligand>
</feature>
<comment type="subunit">
    <text evidence="9">Part of the signal recognition particle protein translocation system, which is composed of SRP and FtsY.</text>
</comment>
<dbReference type="EMBL" id="JAAOXG010000008">
    <property type="protein sequence ID" value="NNJ29079.1"/>
    <property type="molecule type" value="Genomic_DNA"/>
</dbReference>
<accession>A0ABX1VM33</accession>
<dbReference type="InterPro" id="IPR036891">
    <property type="entry name" value="Signal_recog_part_SRP54_M_sf"/>
</dbReference>
<keyword evidence="2 9" id="KW-0547">Nucleotide-binding</keyword>
<dbReference type="Gene3D" id="1.20.120.140">
    <property type="entry name" value="Signal recognition particle SRP54, nucleotide-binding domain"/>
    <property type="match status" value="1"/>
</dbReference>
<dbReference type="Gene3D" id="1.10.260.30">
    <property type="entry name" value="Signal recognition particle, SRP54 subunit, M-domain"/>
    <property type="match status" value="1"/>
</dbReference>
<comment type="domain">
    <text evidence="9">Composed of three domains: the N-terminal N domain, which is responsible for interactions with the ribosome, the central G domain, which binds GTP, and the C-terminal M domain, which binds the RNA and the signal sequence of the RNC.</text>
</comment>
<comment type="caution">
    <text evidence="11">The sequence shown here is derived from an EMBL/GenBank/DDBJ whole genome shotgun (WGS) entry which is preliminary data.</text>
</comment>